<evidence type="ECO:0000313" key="5">
    <source>
        <dbReference type="Proteomes" id="UP001295740"/>
    </source>
</evidence>
<keyword evidence="2" id="KW-0521">NADP</keyword>
<dbReference type="GO" id="GO:0016491">
    <property type="term" value="F:oxidoreductase activity"/>
    <property type="evidence" value="ECO:0007669"/>
    <property type="project" value="UniProtKB-KW"/>
</dbReference>
<dbReference type="EMBL" id="CAUWAG010000011">
    <property type="protein sequence ID" value="CAJ2508339.1"/>
    <property type="molecule type" value="Genomic_DNA"/>
</dbReference>
<dbReference type="PANTHER" id="PTHR43544">
    <property type="entry name" value="SHORT-CHAIN DEHYDROGENASE/REDUCTASE"/>
    <property type="match status" value="1"/>
</dbReference>
<comment type="similarity">
    <text evidence="1">Belongs to the short-chain dehydrogenases/reductases (SDR) family.</text>
</comment>
<evidence type="ECO:0000256" key="2">
    <source>
        <dbReference type="ARBA" id="ARBA00022857"/>
    </source>
</evidence>
<dbReference type="InterPro" id="IPR036291">
    <property type="entry name" value="NAD(P)-bd_dom_sf"/>
</dbReference>
<evidence type="ECO:0000256" key="1">
    <source>
        <dbReference type="ARBA" id="ARBA00006484"/>
    </source>
</evidence>
<dbReference type="GO" id="GO:0005737">
    <property type="term" value="C:cytoplasm"/>
    <property type="evidence" value="ECO:0007669"/>
    <property type="project" value="TreeGrafter"/>
</dbReference>
<organism evidence="4 5">
    <name type="scientific">Anthostomella pinea</name>
    <dbReference type="NCBI Taxonomy" id="933095"/>
    <lineage>
        <taxon>Eukaryota</taxon>
        <taxon>Fungi</taxon>
        <taxon>Dikarya</taxon>
        <taxon>Ascomycota</taxon>
        <taxon>Pezizomycotina</taxon>
        <taxon>Sordariomycetes</taxon>
        <taxon>Xylariomycetidae</taxon>
        <taxon>Xylariales</taxon>
        <taxon>Xylariaceae</taxon>
        <taxon>Anthostomella</taxon>
    </lineage>
</organism>
<dbReference type="Pfam" id="PF00106">
    <property type="entry name" value="adh_short"/>
    <property type="match status" value="1"/>
</dbReference>
<sequence>MADITVILITGVSQGIGLRMAEICLERPNHVVIGSIRDDSTPAVKELQQKTPAEGSRLLLVHIESTAPGDPKTAAAAVAASGIDHVDIIIANAGASPMPVLPIETVPNEDLVWAFQTNAAGPLGLFQAFRHLLQKSKSPKWASITSTGGSISLVGPMKSYIVTAYGMSKAAQNYMTQALAHSQQEWLTVLDIHPGHSRTGPGNWVARQIGMEQAPLTIDESANAVLETVLKTTREAALGKIIYAIDGSVMPW</sequence>
<proteinExistence type="inferred from homology"/>
<gene>
    <name evidence="4" type="ORF">KHLLAP_LOCUS8807</name>
</gene>
<accession>A0AAI8YIC1</accession>
<name>A0AAI8YIC1_9PEZI</name>
<dbReference type="InterPro" id="IPR051468">
    <property type="entry name" value="Fungal_SecMetab_SDRs"/>
</dbReference>
<dbReference type="SUPFAM" id="SSF51735">
    <property type="entry name" value="NAD(P)-binding Rossmann-fold domains"/>
    <property type="match status" value="1"/>
</dbReference>
<dbReference type="AlphaFoldDB" id="A0AAI8YIC1"/>
<dbReference type="Proteomes" id="UP001295740">
    <property type="component" value="Unassembled WGS sequence"/>
</dbReference>
<evidence type="ECO:0000313" key="4">
    <source>
        <dbReference type="EMBL" id="CAJ2508339.1"/>
    </source>
</evidence>
<dbReference type="Gene3D" id="3.40.50.720">
    <property type="entry name" value="NAD(P)-binding Rossmann-like Domain"/>
    <property type="match status" value="1"/>
</dbReference>
<dbReference type="PANTHER" id="PTHR43544:SF7">
    <property type="entry name" value="NADB-LER2"/>
    <property type="match status" value="1"/>
</dbReference>
<dbReference type="InterPro" id="IPR002347">
    <property type="entry name" value="SDR_fam"/>
</dbReference>
<reference evidence="4" key="1">
    <citation type="submission" date="2023-10" db="EMBL/GenBank/DDBJ databases">
        <authorList>
            <person name="Hackl T."/>
        </authorList>
    </citation>
    <scope>NUCLEOTIDE SEQUENCE</scope>
</reference>
<protein>
    <submittedName>
        <fullName evidence="4">Uu.00g133650.m01.CDS01</fullName>
    </submittedName>
</protein>
<comment type="caution">
    <text evidence="4">The sequence shown here is derived from an EMBL/GenBank/DDBJ whole genome shotgun (WGS) entry which is preliminary data.</text>
</comment>
<keyword evidence="5" id="KW-1185">Reference proteome</keyword>
<keyword evidence="3" id="KW-0560">Oxidoreductase</keyword>
<dbReference type="PRINTS" id="PR00081">
    <property type="entry name" value="GDHRDH"/>
</dbReference>
<evidence type="ECO:0000256" key="3">
    <source>
        <dbReference type="ARBA" id="ARBA00023002"/>
    </source>
</evidence>